<dbReference type="Proteomes" id="UP000601055">
    <property type="component" value="Unassembled WGS sequence"/>
</dbReference>
<dbReference type="PROSITE" id="PS52016">
    <property type="entry name" value="TONB_DEPENDENT_REC_3"/>
    <property type="match status" value="1"/>
</dbReference>
<comment type="caution">
    <text evidence="12">The sequence shown here is derived from an EMBL/GenBank/DDBJ whole genome shotgun (WGS) entry which is preliminary data.</text>
</comment>
<evidence type="ECO:0000256" key="6">
    <source>
        <dbReference type="ARBA" id="ARBA00023136"/>
    </source>
</evidence>
<dbReference type="NCBIfam" id="TIGR04057">
    <property type="entry name" value="SusC_RagA_signa"/>
    <property type="match status" value="1"/>
</dbReference>
<evidence type="ECO:0000313" key="13">
    <source>
        <dbReference type="Proteomes" id="UP000601055"/>
    </source>
</evidence>
<evidence type="ECO:0000256" key="2">
    <source>
        <dbReference type="ARBA" id="ARBA00022448"/>
    </source>
</evidence>
<dbReference type="InterPro" id="IPR037066">
    <property type="entry name" value="Plug_dom_sf"/>
</dbReference>
<organism evidence="12 13">
    <name type="scientific">Pedobacter planticolens</name>
    <dbReference type="NCBI Taxonomy" id="2679964"/>
    <lineage>
        <taxon>Bacteria</taxon>
        <taxon>Pseudomonadati</taxon>
        <taxon>Bacteroidota</taxon>
        <taxon>Sphingobacteriia</taxon>
        <taxon>Sphingobacteriales</taxon>
        <taxon>Sphingobacteriaceae</taxon>
        <taxon>Pedobacter</taxon>
    </lineage>
</organism>
<evidence type="ECO:0000313" key="12">
    <source>
        <dbReference type="EMBL" id="MBB2144494.1"/>
    </source>
</evidence>
<name>A0A923IUT3_9SPHI</name>
<keyword evidence="5 9" id="KW-0798">TonB box</keyword>
<dbReference type="AlphaFoldDB" id="A0A923IUT3"/>
<evidence type="ECO:0000256" key="7">
    <source>
        <dbReference type="ARBA" id="ARBA00023237"/>
    </source>
</evidence>
<evidence type="ECO:0000256" key="4">
    <source>
        <dbReference type="ARBA" id="ARBA00022692"/>
    </source>
</evidence>
<dbReference type="EMBL" id="WNXD01000001">
    <property type="protein sequence ID" value="MBB2144494.1"/>
    <property type="molecule type" value="Genomic_DNA"/>
</dbReference>
<dbReference type="InterPro" id="IPR000531">
    <property type="entry name" value="Beta-barrel_TonB"/>
</dbReference>
<evidence type="ECO:0000256" key="1">
    <source>
        <dbReference type="ARBA" id="ARBA00004571"/>
    </source>
</evidence>
<keyword evidence="4 8" id="KW-0812">Transmembrane</keyword>
<dbReference type="InterPro" id="IPR039426">
    <property type="entry name" value="TonB-dep_rcpt-like"/>
</dbReference>
<dbReference type="InterPro" id="IPR023997">
    <property type="entry name" value="TonB-dep_OMP_SusC/RagA_CS"/>
</dbReference>
<evidence type="ECO:0000256" key="3">
    <source>
        <dbReference type="ARBA" id="ARBA00022452"/>
    </source>
</evidence>
<evidence type="ECO:0000259" key="10">
    <source>
        <dbReference type="Pfam" id="PF00593"/>
    </source>
</evidence>
<comment type="subcellular location">
    <subcellularLocation>
        <location evidence="1 8">Cell outer membrane</location>
        <topology evidence="1 8">Multi-pass membrane protein</topology>
    </subcellularLocation>
</comment>
<keyword evidence="13" id="KW-1185">Reference proteome</keyword>
<dbReference type="Pfam" id="PF00593">
    <property type="entry name" value="TonB_dep_Rec_b-barrel"/>
    <property type="match status" value="1"/>
</dbReference>
<protein>
    <submittedName>
        <fullName evidence="12">SusC/RagA family TonB-linked outer membrane protein</fullName>
    </submittedName>
</protein>
<dbReference type="GO" id="GO:0009279">
    <property type="term" value="C:cell outer membrane"/>
    <property type="evidence" value="ECO:0007669"/>
    <property type="project" value="UniProtKB-SubCell"/>
</dbReference>
<dbReference type="Gene3D" id="2.40.170.20">
    <property type="entry name" value="TonB-dependent receptor, beta-barrel domain"/>
    <property type="match status" value="1"/>
</dbReference>
<accession>A0A923IUT3</accession>
<feature type="domain" description="TonB-dependent receptor-like beta-barrel" evidence="10">
    <location>
        <begin position="426"/>
        <end position="909"/>
    </location>
</feature>
<dbReference type="Gene3D" id="2.170.130.10">
    <property type="entry name" value="TonB-dependent receptor, plug domain"/>
    <property type="match status" value="1"/>
</dbReference>
<dbReference type="SUPFAM" id="SSF49464">
    <property type="entry name" value="Carboxypeptidase regulatory domain-like"/>
    <property type="match status" value="1"/>
</dbReference>
<comment type="similarity">
    <text evidence="8 9">Belongs to the TonB-dependent receptor family.</text>
</comment>
<gene>
    <name evidence="12" type="ORF">GM921_03285</name>
</gene>
<keyword evidence="7 8" id="KW-0998">Cell outer membrane</keyword>
<sequence length="1072" mass="117111">MINMKNLKEINLLNMRYIYIITLLCLCLGFNQELRAQTPAKKTVTGTVSDNQGGIPSVNILLDRRAIGTTNSEGEFAVSVPDNAVLEFSFIGYKTVKVSVAGKTKLTIKLENDNNNLKEVTVSGYVNKTKETSVGSSVKISGKDLQAVPVASVTDMLQGKVAGLNIQQNTGSPGMRGSMAIRGLSSTSISGSGNDAYLQPTSPLFVVDGVPVDDNQNFSYGFQSAGPGVSPISLIPQQDVESIEVLKDASATALYGSRGAYGVILITTKRGNSKIPVITYNGQFFVSAVPKLRSVIGGVDERSLRIAQILASDTSYYHALGLINGTPFIADSLNAYYNNSTNWQSYFYRTTYNQTHNLNIAGGDPSFNYKVNFGYFKQKGIQENTGFDRSTLRMNMQYMPNQKFKLYATINGALGKQQKGSGNGLFNTGIATGGASSSLLPSPSQYSAINSVLGAVTTDNDNKTIDLTNTIELKYEFIKNLSLTSNFNYTFNTGTEDNFLPASINGDRSSLFAYNSVKNAVYNRNLLQYVFSIKDKAGDDAHNFLAYVFNETSSSNFKADVIKNNKVVNDYLRGPIVGVDDYLTSLGGTLDNFNQSRSVAFAGSFQYNYKRRYVLDASYRLDGSSSSGPDAGYTKSPSIGVRWNINNESFMASQVEKWLDYASIRLSYGTVLQPSGNVYDVYGKYLNLGNYNGTQTVGISSGRSPNTNLQPAKNTTLNFAFDFGILKNRITGTFEAYYKQTDNLFGTKVLANTSGFGEITTNEEALVNIGYEGTLTGSLLPNSSKARLTVSVNGAINHDYLAALPNGVRQSIRFDPTTGQAILKSVGANALANFIYNTKGVYANNSDVPVDPLTGLRYRARNGDGSLGGVLNYFRAGDPRYTDVNGDYILDDYDLVDAGNSQIRFSGGVTVDFRYKNFSVQVQGTGILGRDILNNALASQFQAFNNPFVLSGLVPLSQYDIWKSVGQNAVYPNPYDYLRSSIVNPYRFAQTLFQEDGSYFKLNYISLGYTLNQKFTNRYGMNRVVLGGTVNNVFMLTNYSGPNPENVTALGRDYSGGYPNPRTFVFNLNIEF</sequence>
<dbReference type="InterPro" id="IPR008969">
    <property type="entry name" value="CarboxyPept-like_regulatory"/>
</dbReference>
<dbReference type="SUPFAM" id="SSF56935">
    <property type="entry name" value="Porins"/>
    <property type="match status" value="1"/>
</dbReference>
<dbReference type="InterPro" id="IPR012910">
    <property type="entry name" value="Plug_dom"/>
</dbReference>
<evidence type="ECO:0000256" key="8">
    <source>
        <dbReference type="PROSITE-ProRule" id="PRU01360"/>
    </source>
</evidence>
<proteinExistence type="inferred from homology"/>
<dbReference type="Pfam" id="PF07715">
    <property type="entry name" value="Plug"/>
    <property type="match status" value="1"/>
</dbReference>
<evidence type="ECO:0000256" key="9">
    <source>
        <dbReference type="RuleBase" id="RU003357"/>
    </source>
</evidence>
<keyword evidence="2 8" id="KW-0813">Transport</keyword>
<reference evidence="12" key="1">
    <citation type="submission" date="2019-11" db="EMBL/GenBank/DDBJ databases">
        <title>Description of Pedobacter sp. LMG 31464T.</title>
        <authorList>
            <person name="Carlier A."/>
            <person name="Qi S."/>
            <person name="Vandamme P."/>
        </authorList>
    </citation>
    <scope>NUCLEOTIDE SEQUENCE</scope>
    <source>
        <strain evidence="12">LMG 31464</strain>
    </source>
</reference>
<dbReference type="Pfam" id="PF13715">
    <property type="entry name" value="CarbopepD_reg_2"/>
    <property type="match status" value="1"/>
</dbReference>
<keyword evidence="6 8" id="KW-0472">Membrane</keyword>
<keyword evidence="3 8" id="KW-1134">Transmembrane beta strand</keyword>
<dbReference type="InterPro" id="IPR036942">
    <property type="entry name" value="Beta-barrel_TonB_sf"/>
</dbReference>
<dbReference type="NCBIfam" id="TIGR04056">
    <property type="entry name" value="OMP_RagA_SusC"/>
    <property type="match status" value="1"/>
</dbReference>
<evidence type="ECO:0000256" key="5">
    <source>
        <dbReference type="ARBA" id="ARBA00023077"/>
    </source>
</evidence>
<feature type="domain" description="TonB-dependent receptor plug" evidence="11">
    <location>
        <begin position="133"/>
        <end position="263"/>
    </location>
</feature>
<dbReference type="InterPro" id="IPR023996">
    <property type="entry name" value="TonB-dep_OMP_SusC/RagA"/>
</dbReference>
<evidence type="ECO:0000259" key="11">
    <source>
        <dbReference type="Pfam" id="PF07715"/>
    </source>
</evidence>